<dbReference type="InterPro" id="IPR027417">
    <property type="entry name" value="P-loop_NTPase"/>
</dbReference>
<reference evidence="2" key="1">
    <citation type="submission" date="2019-06" db="EMBL/GenBank/DDBJ databases">
        <authorList>
            <person name="Zheng W."/>
        </authorList>
    </citation>
    <scope>NUCLEOTIDE SEQUENCE</scope>
    <source>
        <strain evidence="2">QDHG01</strain>
    </source>
</reference>
<dbReference type="InterPro" id="IPR005225">
    <property type="entry name" value="Small_GTP-bd"/>
</dbReference>
<dbReference type="GO" id="GO:0005525">
    <property type="term" value="F:GTP binding"/>
    <property type="evidence" value="ECO:0007669"/>
    <property type="project" value="InterPro"/>
</dbReference>
<dbReference type="NCBIfam" id="TIGR00231">
    <property type="entry name" value="small_GTP"/>
    <property type="match status" value="1"/>
</dbReference>
<dbReference type="OrthoDB" id="63533at2759"/>
<organism evidence="2 3">
    <name type="scientific">Halteria grandinella</name>
    <dbReference type="NCBI Taxonomy" id="5974"/>
    <lineage>
        <taxon>Eukaryota</taxon>
        <taxon>Sar</taxon>
        <taxon>Alveolata</taxon>
        <taxon>Ciliophora</taxon>
        <taxon>Intramacronucleata</taxon>
        <taxon>Spirotrichea</taxon>
        <taxon>Stichotrichia</taxon>
        <taxon>Sporadotrichida</taxon>
        <taxon>Halteriidae</taxon>
        <taxon>Halteria</taxon>
    </lineage>
</organism>
<dbReference type="AlphaFoldDB" id="A0A8J8NIJ6"/>
<dbReference type="PROSITE" id="PS51419">
    <property type="entry name" value="RAB"/>
    <property type="match status" value="1"/>
</dbReference>
<evidence type="ECO:0000313" key="2">
    <source>
        <dbReference type="EMBL" id="TNV75826.1"/>
    </source>
</evidence>
<dbReference type="GO" id="GO:0003924">
    <property type="term" value="F:GTPase activity"/>
    <property type="evidence" value="ECO:0007669"/>
    <property type="project" value="InterPro"/>
</dbReference>
<sequence>MGCGGSKERKKKKQNDGIKMRESIKTNAKLEAKIVLVGSSGVGKTCIATRYKEGKFESDYKATVGAAYFQKNFGFPDGTQLKLHIWDTGGSEKFKSVAPLYYKDAHAALIVYAIDDEQSFQQVDYWLDQLRDHGNMPKMVKYVIGNKSDVENRRVQIKEGRRYAEGNQMPFFETSALVNDGSINDVFSQLATDIKKAFDESELTTV</sequence>
<proteinExistence type="predicted"/>
<dbReference type="SMART" id="SM00175">
    <property type="entry name" value="RAB"/>
    <property type="match status" value="1"/>
</dbReference>
<dbReference type="FunFam" id="3.40.50.300:FF:000808">
    <property type="entry name" value="Small GTP-binding protein, putative"/>
    <property type="match status" value="1"/>
</dbReference>
<dbReference type="SMART" id="SM00173">
    <property type="entry name" value="RAS"/>
    <property type="match status" value="1"/>
</dbReference>
<dbReference type="Proteomes" id="UP000785679">
    <property type="component" value="Unassembled WGS sequence"/>
</dbReference>
<comment type="caution">
    <text evidence="2">The sequence shown here is derived from an EMBL/GenBank/DDBJ whole genome shotgun (WGS) entry which is preliminary data.</text>
</comment>
<dbReference type="Pfam" id="PF00071">
    <property type="entry name" value="Ras"/>
    <property type="match status" value="1"/>
</dbReference>
<dbReference type="PANTHER" id="PTHR47978">
    <property type="match status" value="1"/>
</dbReference>
<dbReference type="PRINTS" id="PR00449">
    <property type="entry name" value="RASTRNSFRMNG"/>
</dbReference>
<dbReference type="SMART" id="SM00176">
    <property type="entry name" value="RAN"/>
    <property type="match status" value="1"/>
</dbReference>
<protein>
    <recommendedName>
        <fullName evidence="4">GTP-binding protein</fullName>
    </recommendedName>
</protein>
<dbReference type="SMART" id="SM00174">
    <property type="entry name" value="RHO"/>
    <property type="match status" value="1"/>
</dbReference>
<dbReference type="PROSITE" id="PS51421">
    <property type="entry name" value="RAS"/>
    <property type="match status" value="1"/>
</dbReference>
<dbReference type="PROSITE" id="PS51420">
    <property type="entry name" value="RHO"/>
    <property type="match status" value="1"/>
</dbReference>
<name>A0A8J8NIJ6_HALGN</name>
<dbReference type="SUPFAM" id="SSF52540">
    <property type="entry name" value="P-loop containing nucleoside triphosphate hydrolases"/>
    <property type="match status" value="1"/>
</dbReference>
<dbReference type="Gene3D" id="3.40.50.300">
    <property type="entry name" value="P-loop containing nucleotide triphosphate hydrolases"/>
    <property type="match status" value="1"/>
</dbReference>
<evidence type="ECO:0000313" key="3">
    <source>
        <dbReference type="Proteomes" id="UP000785679"/>
    </source>
</evidence>
<dbReference type="InterPro" id="IPR001806">
    <property type="entry name" value="Small_GTPase"/>
</dbReference>
<gene>
    <name evidence="2" type="ORF">FGO68_gene10410</name>
</gene>
<keyword evidence="1" id="KW-0547">Nucleotide-binding</keyword>
<dbReference type="EMBL" id="RRYP01014744">
    <property type="protein sequence ID" value="TNV75826.1"/>
    <property type="molecule type" value="Genomic_DNA"/>
</dbReference>
<dbReference type="CDD" id="cd00154">
    <property type="entry name" value="Rab"/>
    <property type="match status" value="1"/>
</dbReference>
<evidence type="ECO:0008006" key="4">
    <source>
        <dbReference type="Google" id="ProtNLM"/>
    </source>
</evidence>
<evidence type="ECO:0000256" key="1">
    <source>
        <dbReference type="ARBA" id="ARBA00022741"/>
    </source>
</evidence>
<accession>A0A8J8NIJ6</accession>
<keyword evidence="3" id="KW-1185">Reference proteome</keyword>